<dbReference type="VEuPathDB" id="FungiDB:RhiirA1_474461"/>
<feature type="compositionally biased region" description="Basic residues" evidence="1">
    <location>
        <begin position="203"/>
        <end position="215"/>
    </location>
</feature>
<reference evidence="2 3" key="1">
    <citation type="submission" date="2016-04" db="EMBL/GenBank/DDBJ databases">
        <title>Genome analyses suggest a sexual origin of heterokaryosis in a supposedly ancient asexual fungus.</title>
        <authorList>
            <person name="Ropars J."/>
            <person name="Sedzielewska K."/>
            <person name="Noel J."/>
            <person name="Charron P."/>
            <person name="Farinelli L."/>
            <person name="Marton T."/>
            <person name="Kruger M."/>
            <person name="Pelin A."/>
            <person name="Brachmann A."/>
            <person name="Corradi N."/>
        </authorList>
    </citation>
    <scope>NUCLEOTIDE SEQUENCE [LARGE SCALE GENOMIC DNA]</scope>
    <source>
        <strain evidence="2 3">A5</strain>
    </source>
</reference>
<dbReference type="VEuPathDB" id="FungiDB:RhiirA1_443008"/>
<sequence>MAMNNSSLSPIHYQITHGQIDWEYTKIWINYNPLETPTSTKLKNIQSAKIKKSNFNYPTGNILQRNYPGLYPSGHINCTNCNSQEDTNAHIENDSSFTFDIESRVNASNLFKLLPDVLNSALVPNSSGRILIPCEQPWILLLHHLIPKDLGAFFNNYFSKKRDRERFLIQYVTDFTAELSLLTWSSRSRSFKNWEKSINITSKQKKSYRRKKHPRHNDDIHDLSPTNSRVRRTRRRYTRYYHNVTLPYYKHVINIDASASIRWTTSNVQVKKSLKSVPIKRKQNAQSSSSKKRSKKAIVINSYTEDHDDNDDKIDKENKSFSKLNELEYQERVLALKERKIALREREADIRIME</sequence>
<dbReference type="EMBL" id="LLXJ01002816">
    <property type="protein sequence ID" value="PKB98094.1"/>
    <property type="molecule type" value="Genomic_DNA"/>
</dbReference>
<evidence type="ECO:0000313" key="2">
    <source>
        <dbReference type="EMBL" id="PKB98094.1"/>
    </source>
</evidence>
<accession>A0A2N0NU31</accession>
<dbReference type="VEuPathDB" id="FungiDB:FUN_003573"/>
<dbReference type="Proteomes" id="UP000232722">
    <property type="component" value="Unassembled WGS sequence"/>
</dbReference>
<protein>
    <submittedName>
        <fullName evidence="2">Uncharacterized protein</fullName>
    </submittedName>
</protein>
<proteinExistence type="predicted"/>
<dbReference type="AlphaFoldDB" id="A0A2N0NU31"/>
<gene>
    <name evidence="2" type="ORF">RhiirA5_404059</name>
</gene>
<comment type="caution">
    <text evidence="2">The sequence shown here is derived from an EMBL/GenBank/DDBJ whole genome shotgun (WGS) entry which is preliminary data.</text>
</comment>
<feature type="region of interest" description="Disordered" evidence="1">
    <location>
        <begin position="275"/>
        <end position="316"/>
    </location>
</feature>
<feature type="region of interest" description="Disordered" evidence="1">
    <location>
        <begin position="202"/>
        <end position="231"/>
    </location>
</feature>
<evidence type="ECO:0000313" key="3">
    <source>
        <dbReference type="Proteomes" id="UP000232722"/>
    </source>
</evidence>
<reference evidence="2 3" key="2">
    <citation type="submission" date="2017-09" db="EMBL/GenBank/DDBJ databases">
        <title>Extensive intraspecific genome diversity in a model arbuscular mycorrhizal fungus.</title>
        <authorList>
            <person name="Chen E.C."/>
            <person name="Morin E."/>
            <person name="Beaudet D."/>
            <person name="Noel J."/>
            <person name="Ndikumana S."/>
            <person name="Charron P."/>
            <person name="St-Onge C."/>
            <person name="Giorgi J."/>
            <person name="Grigoriev I.V."/>
            <person name="Roux C."/>
            <person name="Martin F.M."/>
            <person name="Corradi N."/>
        </authorList>
    </citation>
    <scope>NUCLEOTIDE SEQUENCE [LARGE SCALE GENOMIC DNA]</scope>
    <source>
        <strain evidence="2 3">A5</strain>
    </source>
</reference>
<evidence type="ECO:0000256" key="1">
    <source>
        <dbReference type="SAM" id="MobiDB-lite"/>
    </source>
</evidence>
<organism evidence="2 3">
    <name type="scientific">Rhizophagus irregularis</name>
    <dbReference type="NCBI Taxonomy" id="588596"/>
    <lineage>
        <taxon>Eukaryota</taxon>
        <taxon>Fungi</taxon>
        <taxon>Fungi incertae sedis</taxon>
        <taxon>Mucoromycota</taxon>
        <taxon>Glomeromycotina</taxon>
        <taxon>Glomeromycetes</taxon>
        <taxon>Glomerales</taxon>
        <taxon>Glomeraceae</taxon>
        <taxon>Rhizophagus</taxon>
    </lineage>
</organism>
<dbReference type="VEuPathDB" id="FungiDB:RhiirFUN_023539"/>
<name>A0A2N0NU31_9GLOM</name>